<protein>
    <recommendedName>
        <fullName evidence="5">DNA 3'-5' helicase</fullName>
        <ecNumber evidence="5">5.6.2.4</ecNumber>
    </recommendedName>
</protein>
<name>A0ABQ1K2L5_9GAMM</name>
<evidence type="ECO:0000256" key="3">
    <source>
        <dbReference type="ARBA" id="ARBA00023235"/>
    </source>
</evidence>
<proteinExistence type="inferred from homology"/>
<dbReference type="InterPro" id="IPR027417">
    <property type="entry name" value="P-loop_NTPase"/>
</dbReference>
<dbReference type="InterPro" id="IPR001650">
    <property type="entry name" value="Helicase_C-like"/>
</dbReference>
<dbReference type="SUPFAM" id="SSF52540">
    <property type="entry name" value="P-loop containing nucleoside triphosphate hydrolases"/>
    <property type="match status" value="1"/>
</dbReference>
<dbReference type="PANTHER" id="PTHR13710:SF105">
    <property type="entry name" value="ATP-DEPENDENT DNA HELICASE Q1"/>
    <property type="match status" value="1"/>
</dbReference>
<evidence type="ECO:0000256" key="5">
    <source>
        <dbReference type="ARBA" id="ARBA00034808"/>
    </source>
</evidence>
<evidence type="ECO:0000313" key="8">
    <source>
        <dbReference type="Proteomes" id="UP000629025"/>
    </source>
</evidence>
<dbReference type="EC" id="5.6.2.4" evidence="5"/>
<dbReference type="Proteomes" id="UP000629025">
    <property type="component" value="Unassembled WGS sequence"/>
</dbReference>
<dbReference type="PANTHER" id="PTHR13710">
    <property type="entry name" value="DNA HELICASE RECQ FAMILY MEMBER"/>
    <property type="match status" value="1"/>
</dbReference>
<keyword evidence="2" id="KW-0238">DNA-binding</keyword>
<organism evidence="7 8">
    <name type="scientific">Marinobacterium zhoushanense</name>
    <dbReference type="NCBI Taxonomy" id="1679163"/>
    <lineage>
        <taxon>Bacteria</taxon>
        <taxon>Pseudomonadati</taxon>
        <taxon>Pseudomonadota</taxon>
        <taxon>Gammaproteobacteria</taxon>
        <taxon>Oceanospirillales</taxon>
        <taxon>Oceanospirillaceae</taxon>
        <taxon>Marinobacterium</taxon>
    </lineage>
</organism>
<evidence type="ECO:0000313" key="7">
    <source>
        <dbReference type="EMBL" id="GGB81966.1"/>
    </source>
</evidence>
<comment type="caution">
    <text evidence="7">The sequence shown here is derived from an EMBL/GenBank/DDBJ whole genome shotgun (WGS) entry which is preliminary data.</text>
</comment>
<evidence type="ECO:0000256" key="1">
    <source>
        <dbReference type="ARBA" id="ARBA00005446"/>
    </source>
</evidence>
<evidence type="ECO:0000256" key="4">
    <source>
        <dbReference type="ARBA" id="ARBA00034617"/>
    </source>
</evidence>
<comment type="catalytic activity">
    <reaction evidence="4">
        <text>Couples ATP hydrolysis with the unwinding of duplex DNA by translocating in the 3'-5' direction.</text>
        <dbReference type="EC" id="5.6.2.4"/>
    </reaction>
</comment>
<comment type="similarity">
    <text evidence="1">Belongs to the helicase family. RecQ subfamily.</text>
</comment>
<feature type="domain" description="Helicase C-terminal" evidence="6">
    <location>
        <begin position="1"/>
        <end position="96"/>
    </location>
</feature>
<dbReference type="Pfam" id="PF00271">
    <property type="entry name" value="Helicase_C"/>
    <property type="match status" value="1"/>
</dbReference>
<evidence type="ECO:0000259" key="6">
    <source>
        <dbReference type="PROSITE" id="PS51194"/>
    </source>
</evidence>
<sequence length="397" mass="45320">MFQWKENYLDVMVATSAFGVGMDKPDVRTIIHYGVPETLDRYYQDCGRSGRDGYASSCLMLYDVKDIDVAKSLATVKILTGEKARNRFNGLLESALDKRDDSYIIAPETIPPHLVYHGATNKSWNWKTVLLLQRMGVISLQLLSRDEYESVKKEDDPPYVGLKYIRMDILDYALYGADFWGSDFKLMKSRFSEINRSELNHIDRLLEPEVELCRLFGEYFKFAETYPEVICRGCTGHSEKRLHKVGKFPVSTLHTADLLTLYGSEPFGFELDENNLFNDLSSLVRLLGELCKKGQVKFVRCSQTVKYEILVNLPENSSIFIVFKDLDDPNFGPDEFTIFYETDAHSSGLPRDDIVSNSRFLLTDSNLKHWSGGTSVLERLQNVFVIDDLEGAHLGTL</sequence>
<keyword evidence="3" id="KW-0413">Isomerase</keyword>
<reference evidence="8" key="1">
    <citation type="journal article" date="2019" name="Int. J. Syst. Evol. Microbiol.">
        <title>The Global Catalogue of Microorganisms (GCM) 10K type strain sequencing project: providing services to taxonomists for standard genome sequencing and annotation.</title>
        <authorList>
            <consortium name="The Broad Institute Genomics Platform"/>
            <consortium name="The Broad Institute Genome Sequencing Center for Infectious Disease"/>
            <person name="Wu L."/>
            <person name="Ma J."/>
        </authorList>
    </citation>
    <scope>NUCLEOTIDE SEQUENCE [LARGE SCALE GENOMIC DNA]</scope>
    <source>
        <strain evidence="8">CGMCC 1.15341</strain>
    </source>
</reference>
<gene>
    <name evidence="7" type="ORF">GCM10011352_04690</name>
</gene>
<dbReference type="PROSITE" id="PS51194">
    <property type="entry name" value="HELICASE_CTER"/>
    <property type="match status" value="1"/>
</dbReference>
<keyword evidence="8" id="KW-1185">Reference proteome</keyword>
<accession>A0ABQ1K2L5</accession>
<dbReference type="Gene3D" id="3.40.50.300">
    <property type="entry name" value="P-loop containing nucleotide triphosphate hydrolases"/>
    <property type="match status" value="1"/>
</dbReference>
<dbReference type="EMBL" id="BMIJ01000001">
    <property type="protein sequence ID" value="GGB81966.1"/>
    <property type="molecule type" value="Genomic_DNA"/>
</dbReference>
<evidence type="ECO:0000256" key="2">
    <source>
        <dbReference type="ARBA" id="ARBA00023125"/>
    </source>
</evidence>